<comment type="caution">
    <text evidence="2">The sequence shown here is derived from an EMBL/GenBank/DDBJ whole genome shotgun (WGS) entry which is preliminary data.</text>
</comment>
<evidence type="ECO:0000313" key="2">
    <source>
        <dbReference type="EMBL" id="MYL64460.1"/>
    </source>
</evidence>
<dbReference type="EMBL" id="WMEY01000004">
    <property type="protein sequence ID" value="MYL64460.1"/>
    <property type="molecule type" value="Genomic_DNA"/>
</dbReference>
<dbReference type="Proteomes" id="UP000447833">
    <property type="component" value="Unassembled WGS sequence"/>
</dbReference>
<gene>
    <name evidence="2" type="ORF">GLW07_13970</name>
</gene>
<name>A0A845F0Y6_9BACL</name>
<organism evidence="2 3">
    <name type="scientific">Guptibacillus hwajinpoensis</name>
    <dbReference type="NCBI Taxonomy" id="208199"/>
    <lineage>
        <taxon>Bacteria</taxon>
        <taxon>Bacillati</taxon>
        <taxon>Bacillota</taxon>
        <taxon>Bacilli</taxon>
        <taxon>Bacillales</taxon>
        <taxon>Guptibacillaceae</taxon>
        <taxon>Guptibacillus</taxon>
    </lineage>
</organism>
<feature type="chain" id="PRO_5032272114" description="DUF4367 domain-containing protein" evidence="1">
    <location>
        <begin position="24"/>
        <end position="177"/>
    </location>
</feature>
<evidence type="ECO:0000313" key="3">
    <source>
        <dbReference type="Proteomes" id="UP000447833"/>
    </source>
</evidence>
<sequence length="177" mass="20036">MKLKSTSILFGLLLILAACSGQAETSTENQLDSLKENYPEVKTALEKLPEEFRSEVTVPDMETIPLEVSDVEAVAETKFELYGIDVYYAEDDKRLNVMVKDQKGIDSSNEETNQELDHDIRGFYSEAEDGHLLTMKWVSQNENALYKVIGFTPSEEEAAFTKEDMVEIANSIIQQRK</sequence>
<keyword evidence="1" id="KW-0732">Signal</keyword>
<evidence type="ECO:0000256" key="1">
    <source>
        <dbReference type="SAM" id="SignalP"/>
    </source>
</evidence>
<accession>A0A845F0Y6</accession>
<evidence type="ECO:0008006" key="4">
    <source>
        <dbReference type="Google" id="ProtNLM"/>
    </source>
</evidence>
<reference evidence="2 3" key="1">
    <citation type="submission" date="2019-11" db="EMBL/GenBank/DDBJ databases">
        <title>Genome sequences of 17 halophilic strains isolated from different environments.</title>
        <authorList>
            <person name="Furrow R.E."/>
        </authorList>
    </citation>
    <scope>NUCLEOTIDE SEQUENCE [LARGE SCALE GENOMIC DNA]</scope>
    <source>
        <strain evidence="2 3">22506_14_FS</strain>
    </source>
</reference>
<protein>
    <recommendedName>
        <fullName evidence="4">DUF4367 domain-containing protein</fullName>
    </recommendedName>
</protein>
<dbReference type="AlphaFoldDB" id="A0A845F0Y6"/>
<feature type="signal peptide" evidence="1">
    <location>
        <begin position="1"/>
        <end position="23"/>
    </location>
</feature>
<dbReference type="PROSITE" id="PS51257">
    <property type="entry name" value="PROKAR_LIPOPROTEIN"/>
    <property type="match status" value="1"/>
</dbReference>
<dbReference type="RefSeq" id="WP_160919909.1">
    <property type="nucleotide sequence ID" value="NZ_WMEY01000004.1"/>
</dbReference>
<proteinExistence type="predicted"/>